<dbReference type="VEuPathDB" id="FungiDB:MFRU_002g04700"/>
<keyword evidence="4" id="KW-1185">Reference proteome</keyword>
<reference evidence="3 4" key="1">
    <citation type="submission" date="2019-06" db="EMBL/GenBank/DDBJ databases">
        <title>Genome Sequence of the Brown Rot Fungal Pathogen Monilinia fructicola.</title>
        <authorList>
            <person name="De Miccolis Angelini R.M."/>
            <person name="Landi L."/>
            <person name="Abate D."/>
            <person name="Pollastro S."/>
            <person name="Romanazzi G."/>
            <person name="Faretra F."/>
        </authorList>
    </citation>
    <scope>NUCLEOTIDE SEQUENCE [LARGE SCALE GENOMIC DNA]</scope>
    <source>
        <strain evidence="3 4">Mfrc123</strain>
    </source>
</reference>
<evidence type="ECO:0000256" key="1">
    <source>
        <dbReference type="SAM" id="MobiDB-lite"/>
    </source>
</evidence>
<dbReference type="AlphaFoldDB" id="A0A5M9K1P9"/>
<proteinExistence type="predicted"/>
<sequence length="321" mass="33130">MPIPMPMLKVKLDTQIIHFLSLSLSPSNLFNLDIRNHFLEIYSENKLNLDPQIQQTRINKYNQTTKQPNSPLKMRFQILATVPLLSLAIAQSSTDSPITSAATVPTASNTAISTPAPDIGAYSRDAQQDESALSLLSAQLATETNPGQQTQLNAQISHLTVQLAVLSSQAAYASSVATAGAANASVNALSYISSLSAIAATETNSAIKSQLSVQISQISSQASLQATTSSESARETASASVVTTTNSEGKTVTSTGSATAKGSGSGSASGTASSSSSSGGAVATRVPAIGAAIFGAVAYLLVKEGIIIWGVVDGLVCRRKR</sequence>
<gene>
    <name evidence="3" type="ORF">EYC84_004084</name>
</gene>
<comment type="caution">
    <text evidence="3">The sequence shown here is derived from an EMBL/GenBank/DDBJ whole genome shotgun (WGS) entry which is preliminary data.</text>
</comment>
<protein>
    <submittedName>
        <fullName evidence="3">Uncharacterized protein</fullName>
    </submittedName>
</protein>
<evidence type="ECO:0000313" key="3">
    <source>
        <dbReference type="EMBL" id="KAA8574840.1"/>
    </source>
</evidence>
<feature type="region of interest" description="Disordered" evidence="1">
    <location>
        <begin position="229"/>
        <end position="279"/>
    </location>
</feature>
<evidence type="ECO:0000313" key="4">
    <source>
        <dbReference type="Proteomes" id="UP000322873"/>
    </source>
</evidence>
<keyword evidence="2" id="KW-0472">Membrane</keyword>
<name>A0A5M9K1P9_MONFR</name>
<dbReference type="EMBL" id="VICG01000002">
    <property type="protein sequence ID" value="KAA8574840.1"/>
    <property type="molecule type" value="Genomic_DNA"/>
</dbReference>
<dbReference type="Proteomes" id="UP000322873">
    <property type="component" value="Unassembled WGS sequence"/>
</dbReference>
<evidence type="ECO:0000256" key="2">
    <source>
        <dbReference type="SAM" id="Phobius"/>
    </source>
</evidence>
<accession>A0A5M9K1P9</accession>
<organism evidence="3 4">
    <name type="scientific">Monilinia fructicola</name>
    <name type="common">Brown rot fungus</name>
    <name type="synonym">Ciboria fructicola</name>
    <dbReference type="NCBI Taxonomy" id="38448"/>
    <lineage>
        <taxon>Eukaryota</taxon>
        <taxon>Fungi</taxon>
        <taxon>Dikarya</taxon>
        <taxon>Ascomycota</taxon>
        <taxon>Pezizomycotina</taxon>
        <taxon>Leotiomycetes</taxon>
        <taxon>Helotiales</taxon>
        <taxon>Sclerotiniaceae</taxon>
        <taxon>Monilinia</taxon>
    </lineage>
</organism>
<keyword evidence="2" id="KW-1133">Transmembrane helix</keyword>
<feature type="transmembrane region" description="Helical" evidence="2">
    <location>
        <begin position="288"/>
        <end position="312"/>
    </location>
</feature>
<keyword evidence="2" id="KW-0812">Transmembrane</keyword>